<evidence type="ECO:0000313" key="3">
    <source>
        <dbReference type="Proteomes" id="UP000231203"/>
    </source>
</evidence>
<evidence type="ECO:0000259" key="1">
    <source>
        <dbReference type="Pfam" id="PF14341"/>
    </source>
</evidence>
<dbReference type="InterPro" id="IPR025746">
    <property type="entry name" value="PilX_N_dom"/>
</dbReference>
<evidence type="ECO:0000313" key="2">
    <source>
        <dbReference type="EMBL" id="PIE62826.1"/>
    </source>
</evidence>
<feature type="domain" description="Type 4 fimbrial biogenesis protein PilX N-terminal" evidence="1">
    <location>
        <begin position="15"/>
        <end position="65"/>
    </location>
</feature>
<proteinExistence type="predicted"/>
<sequence length="167" mass="18431">MMHHVLIHDHLKDEQGFALLITLLVLALLTMMGTAAINTTSFELQITGNERMARQRFIIADSGWKQAGPFLNALNAPPDAVNKTAMDYNTVRNFGNGSDGNTNDDFSANPDGTISNMDYWYQVVYDSDAPAQGFSSGYRSFQYGVTCNANGQAQVFTQVQKVFQVGY</sequence>
<dbReference type="AlphaFoldDB" id="A0A2G6MS96"/>
<comment type="caution">
    <text evidence="2">The sequence shown here is derived from an EMBL/GenBank/DDBJ whole genome shotgun (WGS) entry which is preliminary data.</text>
</comment>
<dbReference type="Pfam" id="PF14341">
    <property type="entry name" value="PilX_N"/>
    <property type="match status" value="1"/>
</dbReference>
<organism evidence="2 3">
    <name type="scientific">Desulfobacter postgatei</name>
    <dbReference type="NCBI Taxonomy" id="2293"/>
    <lineage>
        <taxon>Bacteria</taxon>
        <taxon>Pseudomonadati</taxon>
        <taxon>Thermodesulfobacteriota</taxon>
        <taxon>Desulfobacteria</taxon>
        <taxon>Desulfobacterales</taxon>
        <taxon>Desulfobacteraceae</taxon>
        <taxon>Desulfobacter</taxon>
    </lineage>
</organism>
<reference evidence="2 3" key="1">
    <citation type="submission" date="2017-10" db="EMBL/GenBank/DDBJ databases">
        <title>Novel microbial diversity and functional potential in the marine mammal oral microbiome.</title>
        <authorList>
            <person name="Dudek N.K."/>
            <person name="Sun C.L."/>
            <person name="Burstein D."/>
            <person name="Kantor R.S."/>
            <person name="Aliaga Goltsman D.S."/>
            <person name="Bik E.M."/>
            <person name="Thomas B.C."/>
            <person name="Banfield J.F."/>
            <person name="Relman D.A."/>
        </authorList>
    </citation>
    <scope>NUCLEOTIDE SEQUENCE [LARGE SCALE GENOMIC DNA]</scope>
    <source>
        <strain evidence="2">DOLJORAL78_47_202</strain>
    </source>
</reference>
<name>A0A2G6MS96_9BACT</name>
<accession>A0A2G6MS96</accession>
<dbReference type="EMBL" id="PDTI01000028">
    <property type="protein sequence ID" value="PIE62826.1"/>
    <property type="molecule type" value="Genomic_DNA"/>
</dbReference>
<protein>
    <recommendedName>
        <fullName evidence="1">Type 4 fimbrial biogenesis protein PilX N-terminal domain-containing protein</fullName>
    </recommendedName>
</protein>
<dbReference type="Proteomes" id="UP000231203">
    <property type="component" value="Unassembled WGS sequence"/>
</dbReference>
<gene>
    <name evidence="2" type="ORF">CSA25_03335</name>
</gene>